<dbReference type="InterPro" id="IPR014859">
    <property type="entry name" value="Phage_TAC_4"/>
</dbReference>
<evidence type="ECO:0008006" key="3">
    <source>
        <dbReference type="Google" id="ProtNLM"/>
    </source>
</evidence>
<sequence length="103" mass="11422">MTFIIKAAPTIDATLTIVGQGREQQLNVTYRHKTSKEYAALMKRLAQEKITVSDLLLELVEKWDADLPVSKAAIDLLCEHQPGADLAIASAYNEALKVERKKA</sequence>
<evidence type="ECO:0000313" key="2">
    <source>
        <dbReference type="Proteomes" id="UP000494269"/>
    </source>
</evidence>
<dbReference type="Pfam" id="PF08748">
    <property type="entry name" value="Phage_TAC_4"/>
    <property type="match status" value="1"/>
</dbReference>
<accession>A0A6S6ZLQ5</accession>
<proteinExistence type="predicted"/>
<protein>
    <recommendedName>
        <fullName evidence="3">Phage tail assembly chaperone</fullName>
    </recommendedName>
</protein>
<reference evidence="1 2" key="1">
    <citation type="submission" date="2020-04" db="EMBL/GenBank/DDBJ databases">
        <authorList>
            <person name="De Canck E."/>
        </authorList>
    </citation>
    <scope>NUCLEOTIDE SEQUENCE [LARGE SCALE GENOMIC DNA]</scope>
    <source>
        <strain evidence="1 2">LMG 3441</strain>
    </source>
</reference>
<evidence type="ECO:0000313" key="1">
    <source>
        <dbReference type="EMBL" id="CAB3680566.1"/>
    </source>
</evidence>
<dbReference type="EMBL" id="CADIJQ010000001">
    <property type="protein sequence ID" value="CAB3680566.1"/>
    <property type="molecule type" value="Genomic_DNA"/>
</dbReference>
<gene>
    <name evidence="1" type="ORF">LMG3441_01569</name>
</gene>
<dbReference type="AlphaFoldDB" id="A0A6S6ZLQ5"/>
<dbReference type="Proteomes" id="UP000494269">
    <property type="component" value="Unassembled WGS sequence"/>
</dbReference>
<name>A0A6S6ZLQ5_9BURK</name>
<keyword evidence="2" id="KW-1185">Reference proteome</keyword>
<dbReference type="RefSeq" id="WP_175169305.1">
    <property type="nucleotide sequence ID" value="NZ_CADIJQ010000001.1"/>
</dbReference>
<organism evidence="1 2">
    <name type="scientific">Achromobacter kerstersii</name>
    <dbReference type="NCBI Taxonomy" id="1353890"/>
    <lineage>
        <taxon>Bacteria</taxon>
        <taxon>Pseudomonadati</taxon>
        <taxon>Pseudomonadota</taxon>
        <taxon>Betaproteobacteria</taxon>
        <taxon>Burkholderiales</taxon>
        <taxon>Alcaligenaceae</taxon>
        <taxon>Achromobacter</taxon>
    </lineage>
</organism>